<evidence type="ECO:0000313" key="2">
    <source>
        <dbReference type="Proteomes" id="UP001057753"/>
    </source>
</evidence>
<proteinExistence type="predicted"/>
<dbReference type="AlphaFoldDB" id="A0A9Q4B0T0"/>
<dbReference type="EMBL" id="JABXYM010000001">
    <property type="protein sequence ID" value="MCR6095905.1"/>
    <property type="molecule type" value="Genomic_DNA"/>
</dbReference>
<dbReference type="RefSeq" id="WP_257820649.1">
    <property type="nucleotide sequence ID" value="NZ_JABXYM010000001.1"/>
</dbReference>
<keyword evidence="1" id="KW-0413">Isomerase</keyword>
<organism evidence="1 2">
    <name type="scientific">Salipaludibacillus agaradhaerens</name>
    <name type="common">Bacillus agaradhaerens</name>
    <dbReference type="NCBI Taxonomy" id="76935"/>
    <lineage>
        <taxon>Bacteria</taxon>
        <taxon>Bacillati</taxon>
        <taxon>Bacillota</taxon>
        <taxon>Bacilli</taxon>
        <taxon>Bacillales</taxon>
        <taxon>Bacillaceae</taxon>
    </lineage>
</organism>
<reference evidence="1" key="1">
    <citation type="submission" date="2020-06" db="EMBL/GenBank/DDBJ databases">
        <title>Insight into the genomes of haloalkaliphilic bacilli from Kenyan soda lakes.</title>
        <authorList>
            <person name="Mwirichia R."/>
            <person name="Villamizar G.C."/>
            <person name="Poehlein A."/>
            <person name="Mugweru J."/>
            <person name="Kipnyargis A."/>
            <person name="Kiplimo D."/>
            <person name="Orwa P."/>
            <person name="Daniel R."/>
        </authorList>
    </citation>
    <scope>NUCLEOTIDE SEQUENCE</scope>
    <source>
        <strain evidence="1">B1096_S55</strain>
    </source>
</reference>
<dbReference type="GO" id="GO:0016853">
    <property type="term" value="F:isomerase activity"/>
    <property type="evidence" value="ECO:0007669"/>
    <property type="project" value="UniProtKB-KW"/>
</dbReference>
<gene>
    <name evidence="1" type="ORF">HXA33_05050</name>
</gene>
<protein>
    <submittedName>
        <fullName evidence="1">Peptidyl-prolyl cis-trans isomerase</fullName>
    </submittedName>
</protein>
<accession>A0A9Q4B0T0</accession>
<sequence>MSSMIVSIKGAVKHTIIIDPGVWIFDERKVDLTTYFTEERPDASTALYEQLGRSWDEQRLKGARPQSNDNKLSLNKKALTTSSYGMPLGPFITNAQPSSKATKVTFSSTTKHTHFICSLEEAENGILGFSHKGQPLKETGPVHFYLNDGSNHLTPVTDIDTITIS</sequence>
<keyword evidence="2" id="KW-1185">Reference proteome</keyword>
<comment type="caution">
    <text evidence="1">The sequence shown here is derived from an EMBL/GenBank/DDBJ whole genome shotgun (WGS) entry which is preliminary data.</text>
</comment>
<name>A0A9Q4B0T0_SALAG</name>
<evidence type="ECO:0000313" key="1">
    <source>
        <dbReference type="EMBL" id="MCR6095905.1"/>
    </source>
</evidence>
<dbReference type="Proteomes" id="UP001057753">
    <property type="component" value="Unassembled WGS sequence"/>
</dbReference>